<accession>A0A2L2T9S4</accession>
<dbReference type="EMBL" id="LN649229">
    <property type="protein sequence ID" value="CEI64683.1"/>
    <property type="molecule type" value="Genomic_DNA"/>
</dbReference>
<evidence type="ECO:0000313" key="3">
    <source>
        <dbReference type="Proteomes" id="UP000245910"/>
    </source>
</evidence>
<feature type="region of interest" description="Disordered" evidence="1">
    <location>
        <begin position="60"/>
        <end position="80"/>
    </location>
</feature>
<keyword evidence="3" id="KW-1185">Reference proteome</keyword>
<evidence type="ECO:0000313" key="2">
    <source>
        <dbReference type="EMBL" id="CEI64683.1"/>
    </source>
</evidence>
<organism evidence="2 3">
    <name type="scientific">Fusarium venenatum</name>
    <dbReference type="NCBI Taxonomy" id="56646"/>
    <lineage>
        <taxon>Eukaryota</taxon>
        <taxon>Fungi</taxon>
        <taxon>Dikarya</taxon>
        <taxon>Ascomycota</taxon>
        <taxon>Pezizomycotina</taxon>
        <taxon>Sordariomycetes</taxon>
        <taxon>Hypocreomycetidae</taxon>
        <taxon>Hypocreales</taxon>
        <taxon>Nectriaceae</taxon>
        <taxon>Fusarium</taxon>
    </lineage>
</organism>
<evidence type="ECO:0000256" key="1">
    <source>
        <dbReference type="SAM" id="MobiDB-lite"/>
    </source>
</evidence>
<dbReference type="AlphaFoldDB" id="A0A2L2T9S4"/>
<dbReference type="Proteomes" id="UP000245910">
    <property type="component" value="Chromosome I"/>
</dbReference>
<protein>
    <submittedName>
        <fullName evidence="2">Uncharacterized protein</fullName>
    </submittedName>
</protein>
<reference evidence="3" key="1">
    <citation type="submission" date="2014-10" db="EMBL/GenBank/DDBJ databases">
        <authorList>
            <person name="King R."/>
        </authorList>
    </citation>
    <scope>NUCLEOTIDE SEQUENCE [LARGE SCALE GENOMIC DNA]</scope>
    <source>
        <strain evidence="3">A3/5</strain>
    </source>
</reference>
<sequence length="80" mass="9180">MAQDSIVTCVPPVQYGFPAAHSPMVRTVQRLDLQMKVWAHKEVWDRKGTQREEELRLLHNQHSQSGWRSDSLALGGSLKR</sequence>
<proteinExistence type="predicted"/>
<name>A0A2L2T9S4_9HYPO</name>